<proteinExistence type="predicted"/>
<accession>A0A2I4APF0</accession>
<gene>
    <name evidence="5 6" type="primary">LOC106513205</name>
</gene>
<organism evidence="4 5">
    <name type="scientific">Austrofundulus limnaeus</name>
    <name type="common">Annual killifish</name>
    <dbReference type="NCBI Taxonomy" id="52670"/>
    <lineage>
        <taxon>Eukaryota</taxon>
        <taxon>Metazoa</taxon>
        <taxon>Chordata</taxon>
        <taxon>Craniata</taxon>
        <taxon>Vertebrata</taxon>
        <taxon>Euteleostomi</taxon>
        <taxon>Actinopterygii</taxon>
        <taxon>Neopterygii</taxon>
        <taxon>Teleostei</taxon>
        <taxon>Neoteleostei</taxon>
        <taxon>Acanthomorphata</taxon>
        <taxon>Ovalentaria</taxon>
        <taxon>Atherinomorphae</taxon>
        <taxon>Cyprinodontiformes</taxon>
        <taxon>Rivulidae</taxon>
        <taxon>Austrofundulus</taxon>
    </lineage>
</organism>
<sequence>MLLIISFSPKPIKSQPILYLKKKKKNNNNNLGKLSLFNMGSWKSHIRVQLLQRDDGEKLPFVGIFTSLSQLQERFDIRKQIFDDIHSKSLEPEVGKTIDLQLQLRETEHLADKLSQTVSDLTSSLYLKEAELQYWRSRVSQYRHEALTLAKTNKNLKASLLEYEYTAECQSKELAALRLEQSGLKQASEQAHRDREQFLQRWMKEKEEAADRLNRYNDKQERCQDLSKRLKKCLRGERRKKIAPTAMSSLNGSDTTKNAQTTTDFQLQQESAIPLGS</sequence>
<dbReference type="Proteomes" id="UP000192220">
    <property type="component" value="Unplaced"/>
</dbReference>
<dbReference type="KEGG" id="alim:106513205"/>
<evidence type="ECO:0000313" key="4">
    <source>
        <dbReference type="Proteomes" id="UP000192220"/>
    </source>
</evidence>
<feature type="region of interest" description="Disordered" evidence="2">
    <location>
        <begin position="238"/>
        <end position="277"/>
    </location>
</feature>
<dbReference type="STRING" id="52670.A0A2I4APF0"/>
<feature type="compositionally biased region" description="Polar residues" evidence="2">
    <location>
        <begin position="246"/>
        <end position="271"/>
    </location>
</feature>
<evidence type="ECO:0000256" key="1">
    <source>
        <dbReference type="SAM" id="Coils"/>
    </source>
</evidence>
<dbReference type="GO" id="GO:0000045">
    <property type="term" value="P:autophagosome assembly"/>
    <property type="evidence" value="ECO:0007669"/>
    <property type="project" value="InterPro"/>
</dbReference>
<evidence type="ECO:0000259" key="3">
    <source>
        <dbReference type="Pfam" id="PF08614"/>
    </source>
</evidence>
<dbReference type="InterPro" id="IPR013923">
    <property type="entry name" value="Autophagy-rel_prot_16_dom"/>
</dbReference>
<evidence type="ECO:0000313" key="6">
    <source>
        <dbReference type="RefSeq" id="XP_013857386.1"/>
    </source>
</evidence>
<dbReference type="PANTHER" id="PTHR19878:SF8">
    <property type="entry name" value="AUTOPHAGY-RELATED 16, ISOFORM F"/>
    <property type="match status" value="1"/>
</dbReference>
<dbReference type="OrthoDB" id="8949486at2759"/>
<feature type="coiled-coil region" evidence="1">
    <location>
        <begin position="199"/>
        <end position="226"/>
    </location>
</feature>
<dbReference type="InterPro" id="IPR045160">
    <property type="entry name" value="ATG16"/>
</dbReference>
<dbReference type="RefSeq" id="XP_013857379.1">
    <property type="nucleotide sequence ID" value="XM_014001925.1"/>
</dbReference>
<feature type="domain" description="Autophagy-related protein 16" evidence="3">
    <location>
        <begin position="88"/>
        <end position="214"/>
    </location>
</feature>
<protein>
    <submittedName>
        <fullName evidence="5 6">Uncharacterized protein LOC106513205</fullName>
    </submittedName>
</protein>
<reference evidence="5 6" key="1">
    <citation type="submission" date="2025-04" db="UniProtKB">
        <authorList>
            <consortium name="RefSeq"/>
        </authorList>
    </citation>
    <scope>IDENTIFICATION</scope>
    <source>
        <strain evidence="5 6">Quisiro</strain>
        <tissue evidence="5 6">Liver</tissue>
    </source>
</reference>
<keyword evidence="4" id="KW-1185">Reference proteome</keyword>
<dbReference type="RefSeq" id="XP_013857386.1">
    <property type="nucleotide sequence ID" value="XM_014001932.1"/>
</dbReference>
<evidence type="ECO:0000313" key="5">
    <source>
        <dbReference type="RefSeq" id="XP_013857379.1"/>
    </source>
</evidence>
<keyword evidence="1" id="KW-0175">Coiled coil</keyword>
<evidence type="ECO:0000256" key="2">
    <source>
        <dbReference type="SAM" id="MobiDB-lite"/>
    </source>
</evidence>
<dbReference type="AlphaFoldDB" id="A0A2I4APF0"/>
<dbReference type="Pfam" id="PF08614">
    <property type="entry name" value="ATG16"/>
    <property type="match status" value="1"/>
</dbReference>
<name>A0A2I4APF0_AUSLI</name>
<dbReference type="PANTHER" id="PTHR19878">
    <property type="entry name" value="AUTOPHAGY PROTEIN 16-LIKE"/>
    <property type="match status" value="1"/>
</dbReference>